<sequence length="163" mass="18300">MTDPAKPTPLTPLLADDLRAAGVPEPWNYGMADRVRFHEIDALNHVNNAVCFSWFENLRVHYLRDYGIYRYTPEDPMLVMRAVGASYNAPLFLGQDYILTARTRSFGRTSFVMDYGAFCDGAFAIEGHAVIVLVEQDGRTGYPLTDEMRAIMASRDGATLRQA</sequence>
<dbReference type="PANTHER" id="PTHR31793:SF27">
    <property type="entry name" value="NOVEL THIOESTERASE SUPERFAMILY DOMAIN AND SAPOSIN A-TYPE DOMAIN CONTAINING PROTEIN (0610012H03RIK)"/>
    <property type="match status" value="1"/>
</dbReference>
<dbReference type="STRING" id="398580.Dshi_1681"/>
<dbReference type="Pfam" id="PF13279">
    <property type="entry name" value="4HBT_2"/>
    <property type="match status" value="1"/>
</dbReference>
<comment type="similarity">
    <text evidence="1">Belongs to the 4-hydroxybenzoyl-CoA thioesterase family.</text>
</comment>
<reference evidence="4" key="1">
    <citation type="journal article" date="2010" name="ISME J.">
        <title>The complete genome sequence of the algal symbiont Dinoroseobacter shibae: a hitchhiker's guide to life in the sea.</title>
        <authorList>
            <person name="Wagner-Dobler I."/>
            <person name="Ballhausen B."/>
            <person name="Berger M."/>
            <person name="Brinkhoff T."/>
            <person name="Buchholz I."/>
            <person name="Bunk B."/>
            <person name="Cypionka H."/>
            <person name="Daniel R."/>
            <person name="Drepper T."/>
            <person name="Gerdts G."/>
            <person name="Hahnke S."/>
            <person name="Han C."/>
            <person name="Jahn D."/>
            <person name="Kalhoefer D."/>
            <person name="Kiss H."/>
            <person name="Klenk H.P."/>
            <person name="Kyrpides N."/>
            <person name="Liebl W."/>
            <person name="Liesegang H."/>
            <person name="Meincke L."/>
            <person name="Pati A."/>
            <person name="Petersen J."/>
            <person name="Piekarski T."/>
            <person name="Pommerenke C."/>
            <person name="Pradella S."/>
            <person name="Pukall R."/>
            <person name="Rabus R."/>
            <person name="Stackebrandt E."/>
            <person name="Thole S."/>
            <person name="Thompson L."/>
            <person name="Tielen P."/>
            <person name="Tomasch J."/>
            <person name="von Jan M."/>
            <person name="Wanphrut N."/>
            <person name="Wichels A."/>
            <person name="Zech H."/>
            <person name="Simon M."/>
        </authorList>
    </citation>
    <scope>NUCLEOTIDE SEQUENCE [LARGE SCALE GENOMIC DNA]</scope>
    <source>
        <strain evidence="4">DSM 16493 / NCIMB 14021 / DFL 12</strain>
    </source>
</reference>
<evidence type="ECO:0000313" key="4">
    <source>
        <dbReference type="Proteomes" id="UP000006833"/>
    </source>
</evidence>
<accession>A8LLP5</accession>
<dbReference type="RefSeq" id="WP_012178353.1">
    <property type="nucleotide sequence ID" value="NC_009952.1"/>
</dbReference>
<dbReference type="CDD" id="cd00586">
    <property type="entry name" value="4HBT"/>
    <property type="match status" value="1"/>
</dbReference>
<keyword evidence="2" id="KW-0378">Hydrolase</keyword>
<dbReference type="OrthoDB" id="9801517at2"/>
<dbReference type="KEGG" id="dsh:Dshi_1681"/>
<dbReference type="Gene3D" id="3.10.129.10">
    <property type="entry name" value="Hotdog Thioesterase"/>
    <property type="match status" value="1"/>
</dbReference>
<dbReference type="EMBL" id="CP000830">
    <property type="protein sequence ID" value="ABV93423.1"/>
    <property type="molecule type" value="Genomic_DNA"/>
</dbReference>
<name>A8LLP5_DINSH</name>
<gene>
    <name evidence="3" type="ordered locus">Dshi_1681</name>
</gene>
<dbReference type="InterPro" id="IPR029069">
    <property type="entry name" value="HotDog_dom_sf"/>
</dbReference>
<dbReference type="GO" id="GO:0047617">
    <property type="term" value="F:fatty acyl-CoA hydrolase activity"/>
    <property type="evidence" value="ECO:0007669"/>
    <property type="project" value="TreeGrafter"/>
</dbReference>
<dbReference type="InterPro" id="IPR050563">
    <property type="entry name" value="4-hydroxybenzoyl-CoA_TE"/>
</dbReference>
<keyword evidence="3" id="KW-0413">Isomerase</keyword>
<evidence type="ECO:0000256" key="2">
    <source>
        <dbReference type="ARBA" id="ARBA00022801"/>
    </source>
</evidence>
<protein>
    <submittedName>
        <fullName evidence="3">Putative Thioesterase/thiol ester dehydrase-isomerase</fullName>
    </submittedName>
</protein>
<evidence type="ECO:0000313" key="3">
    <source>
        <dbReference type="EMBL" id="ABV93423.1"/>
    </source>
</evidence>
<evidence type="ECO:0000256" key="1">
    <source>
        <dbReference type="ARBA" id="ARBA00005953"/>
    </source>
</evidence>
<dbReference type="HOGENOM" id="CLU_101141_2_3_5"/>
<keyword evidence="4" id="KW-1185">Reference proteome</keyword>
<dbReference type="SUPFAM" id="SSF54637">
    <property type="entry name" value="Thioesterase/thiol ester dehydrase-isomerase"/>
    <property type="match status" value="1"/>
</dbReference>
<organism evidence="3 4">
    <name type="scientific">Dinoroseobacter shibae (strain DSM 16493 / NCIMB 14021 / DFL 12)</name>
    <dbReference type="NCBI Taxonomy" id="398580"/>
    <lineage>
        <taxon>Bacteria</taxon>
        <taxon>Pseudomonadati</taxon>
        <taxon>Pseudomonadota</taxon>
        <taxon>Alphaproteobacteria</taxon>
        <taxon>Rhodobacterales</taxon>
        <taxon>Roseobacteraceae</taxon>
        <taxon>Dinoroseobacter</taxon>
    </lineage>
</organism>
<dbReference type="PANTHER" id="PTHR31793">
    <property type="entry name" value="4-HYDROXYBENZOYL-COA THIOESTERASE FAMILY MEMBER"/>
    <property type="match status" value="1"/>
</dbReference>
<dbReference type="Proteomes" id="UP000006833">
    <property type="component" value="Chromosome"/>
</dbReference>
<dbReference type="GO" id="GO:0016853">
    <property type="term" value="F:isomerase activity"/>
    <property type="evidence" value="ECO:0007669"/>
    <property type="project" value="UniProtKB-KW"/>
</dbReference>
<dbReference type="eggNOG" id="COG0824">
    <property type="taxonomic scope" value="Bacteria"/>
</dbReference>
<dbReference type="AlphaFoldDB" id="A8LLP5"/>
<proteinExistence type="inferred from homology"/>